<proteinExistence type="predicted"/>
<dbReference type="Proteomes" id="UP001159427">
    <property type="component" value="Unassembled WGS sequence"/>
</dbReference>
<dbReference type="Gene3D" id="3.90.1300.10">
    <property type="entry name" value="Amidase signature (AS) domain"/>
    <property type="match status" value="1"/>
</dbReference>
<dbReference type="InterPro" id="IPR000120">
    <property type="entry name" value="Amidase"/>
</dbReference>
<dbReference type="PANTHER" id="PTHR11895">
    <property type="entry name" value="TRANSAMIDASE"/>
    <property type="match status" value="1"/>
</dbReference>
<protein>
    <recommendedName>
        <fullName evidence="1">Amidase domain-containing protein</fullName>
    </recommendedName>
</protein>
<evidence type="ECO:0000313" key="2">
    <source>
        <dbReference type="EMBL" id="CAH3189035.1"/>
    </source>
</evidence>
<name>A0ABN8SCR6_9CNID</name>
<dbReference type="Pfam" id="PF01425">
    <property type="entry name" value="Amidase"/>
    <property type="match status" value="1"/>
</dbReference>
<dbReference type="InterPro" id="IPR036928">
    <property type="entry name" value="AS_sf"/>
</dbReference>
<evidence type="ECO:0000259" key="1">
    <source>
        <dbReference type="Pfam" id="PF01425"/>
    </source>
</evidence>
<keyword evidence="3" id="KW-1185">Reference proteome</keyword>
<organism evidence="2 3">
    <name type="scientific">Porites evermanni</name>
    <dbReference type="NCBI Taxonomy" id="104178"/>
    <lineage>
        <taxon>Eukaryota</taxon>
        <taxon>Metazoa</taxon>
        <taxon>Cnidaria</taxon>
        <taxon>Anthozoa</taxon>
        <taxon>Hexacorallia</taxon>
        <taxon>Scleractinia</taxon>
        <taxon>Fungiina</taxon>
        <taxon>Poritidae</taxon>
        <taxon>Porites</taxon>
    </lineage>
</organism>
<dbReference type="SUPFAM" id="SSF75304">
    <property type="entry name" value="Amidase signature (AS) enzymes"/>
    <property type="match status" value="1"/>
</dbReference>
<feature type="domain" description="Amidase" evidence="1">
    <location>
        <begin position="52"/>
        <end position="174"/>
    </location>
</feature>
<dbReference type="PANTHER" id="PTHR11895:SF170">
    <property type="entry name" value="AMIDASE"/>
    <property type="match status" value="1"/>
</dbReference>
<gene>
    <name evidence="2" type="ORF">PEVE_00019004</name>
</gene>
<accession>A0ABN8SCR6</accession>
<dbReference type="InterPro" id="IPR023631">
    <property type="entry name" value="Amidase_dom"/>
</dbReference>
<reference evidence="2 3" key="1">
    <citation type="submission" date="2022-05" db="EMBL/GenBank/DDBJ databases">
        <authorList>
            <consortium name="Genoscope - CEA"/>
            <person name="William W."/>
        </authorList>
    </citation>
    <scope>NUCLEOTIDE SEQUENCE [LARGE SCALE GENOMIC DNA]</scope>
</reference>
<evidence type="ECO:0000313" key="3">
    <source>
        <dbReference type="Proteomes" id="UP001159427"/>
    </source>
</evidence>
<sequence>MHSDVNLVKRIFGRFLGQVRLKISRCCSFGSSAEMHYDTTLQEAVFRGLKYHSNELSKTVKFVRLIANYLHEDYKSVFYEKAQNLGRVLCKAYDEAFEKYDVLILLTIPKKAPVFPQQNPSLKGNSPSCLQFSKSQKSFNVTGHPALTINAGFRDGLPIGMMIVGRKFDEATVLNVAYAYEKIRD</sequence>
<comment type="caution">
    <text evidence="2">The sequence shown here is derived from an EMBL/GenBank/DDBJ whole genome shotgun (WGS) entry which is preliminary data.</text>
</comment>
<dbReference type="EMBL" id="CALNXI010002572">
    <property type="protein sequence ID" value="CAH3189035.1"/>
    <property type="molecule type" value="Genomic_DNA"/>
</dbReference>